<evidence type="ECO:0000313" key="3">
    <source>
        <dbReference type="EMBL" id="KAJ9606020.1"/>
    </source>
</evidence>
<comment type="caution">
    <text evidence="3">The sequence shown here is derived from an EMBL/GenBank/DDBJ whole genome shotgun (WGS) entry which is preliminary data.</text>
</comment>
<dbReference type="Pfam" id="PF07883">
    <property type="entry name" value="Cupin_2"/>
    <property type="match status" value="1"/>
</dbReference>
<protein>
    <recommendedName>
        <fullName evidence="2">Cupin type-2 domain-containing protein</fullName>
    </recommendedName>
</protein>
<feature type="transmembrane region" description="Helical" evidence="1">
    <location>
        <begin position="178"/>
        <end position="200"/>
    </location>
</feature>
<dbReference type="InterPro" id="IPR013096">
    <property type="entry name" value="Cupin_2"/>
</dbReference>
<dbReference type="EMBL" id="JAPDRK010000015">
    <property type="protein sequence ID" value="KAJ9606020.1"/>
    <property type="molecule type" value="Genomic_DNA"/>
</dbReference>
<keyword evidence="1" id="KW-1133">Transmembrane helix</keyword>
<dbReference type="InterPro" id="IPR011051">
    <property type="entry name" value="RmlC_Cupin_sf"/>
</dbReference>
<evidence type="ECO:0000259" key="2">
    <source>
        <dbReference type="Pfam" id="PF07883"/>
    </source>
</evidence>
<keyword evidence="4" id="KW-1185">Reference proteome</keyword>
<keyword evidence="1" id="KW-0472">Membrane</keyword>
<dbReference type="Proteomes" id="UP001172673">
    <property type="component" value="Unassembled WGS sequence"/>
</dbReference>
<evidence type="ECO:0000313" key="4">
    <source>
        <dbReference type="Proteomes" id="UP001172673"/>
    </source>
</evidence>
<keyword evidence="1" id="KW-0812">Transmembrane</keyword>
<dbReference type="AlphaFoldDB" id="A0AA39CEY8"/>
<dbReference type="InterPro" id="IPR014710">
    <property type="entry name" value="RmlC-like_jellyroll"/>
</dbReference>
<accession>A0AA39CEY8</accession>
<sequence length="226" mass="26017">MAISRTQTSEVKIFKRSGPEAVLYDLSQTSCVTITLPPGSRWTSQPHWHETHTEYLQILQGRAFVRLGNRTGMYEPGDGVVEVPKYTVHEWHRAALDDQEELVVREWTVPEDGQKEAFFRNLNSFLTEPQPSGMFNTPAVIPRWVRSWLEKWIIPLQLFCIFRTWDNWPLFVGDDSGLFSWAITHVVLGVSSVFGFVLGLRGTYGEYVNEELLARTRGVENTKKTR</sequence>
<reference evidence="3" key="1">
    <citation type="submission" date="2022-10" db="EMBL/GenBank/DDBJ databases">
        <title>Culturing micro-colonial fungi from biological soil crusts in the Mojave desert and describing Neophaeococcomyces mojavensis, and introducing the new genera and species Taxawa tesnikishii.</title>
        <authorList>
            <person name="Kurbessoian T."/>
            <person name="Stajich J.E."/>
        </authorList>
    </citation>
    <scope>NUCLEOTIDE SEQUENCE</scope>
    <source>
        <strain evidence="3">TK_41</strain>
    </source>
</reference>
<feature type="domain" description="Cupin type-2" evidence="2">
    <location>
        <begin position="34"/>
        <end position="95"/>
    </location>
</feature>
<proteinExistence type="predicted"/>
<dbReference type="SUPFAM" id="SSF51182">
    <property type="entry name" value="RmlC-like cupins"/>
    <property type="match status" value="1"/>
</dbReference>
<name>A0AA39CEY8_9EURO</name>
<organism evidence="3 4">
    <name type="scientific">Cladophialophora chaetospira</name>
    <dbReference type="NCBI Taxonomy" id="386627"/>
    <lineage>
        <taxon>Eukaryota</taxon>
        <taxon>Fungi</taxon>
        <taxon>Dikarya</taxon>
        <taxon>Ascomycota</taxon>
        <taxon>Pezizomycotina</taxon>
        <taxon>Eurotiomycetes</taxon>
        <taxon>Chaetothyriomycetidae</taxon>
        <taxon>Chaetothyriales</taxon>
        <taxon>Herpotrichiellaceae</taxon>
        <taxon>Cladophialophora</taxon>
    </lineage>
</organism>
<evidence type="ECO:0000256" key="1">
    <source>
        <dbReference type="SAM" id="Phobius"/>
    </source>
</evidence>
<gene>
    <name evidence="3" type="ORF">H2200_009869</name>
</gene>
<dbReference type="Gene3D" id="2.60.120.10">
    <property type="entry name" value="Jelly Rolls"/>
    <property type="match status" value="1"/>
</dbReference>